<name>A0A938BQA6_UNCEI</name>
<dbReference type="InterPro" id="IPR012600">
    <property type="entry name" value="Propeptide_C25"/>
</dbReference>
<evidence type="ECO:0000313" key="3">
    <source>
        <dbReference type="EMBL" id="MBM3317040.1"/>
    </source>
</evidence>
<reference evidence="3" key="1">
    <citation type="submission" date="2019-03" db="EMBL/GenBank/DDBJ databases">
        <title>Lake Tanganyika Metagenome-Assembled Genomes (MAGs).</title>
        <authorList>
            <person name="Tran P."/>
        </authorList>
    </citation>
    <scope>NUCLEOTIDE SEQUENCE</scope>
    <source>
        <strain evidence="3">M_DeepCast_400m_m2_100</strain>
    </source>
</reference>
<gene>
    <name evidence="3" type="ORF">FJY75_04225</name>
</gene>
<feature type="non-terminal residue" evidence="3">
    <location>
        <position position="140"/>
    </location>
</feature>
<accession>A0A938BQA6</accession>
<evidence type="ECO:0000313" key="4">
    <source>
        <dbReference type="Proteomes" id="UP000748308"/>
    </source>
</evidence>
<dbReference type="Gene3D" id="2.60.40.3800">
    <property type="match status" value="1"/>
</dbReference>
<dbReference type="EMBL" id="VGIY01000069">
    <property type="protein sequence ID" value="MBM3317040.1"/>
    <property type="molecule type" value="Genomic_DNA"/>
</dbReference>
<dbReference type="GO" id="GO:0004197">
    <property type="term" value="F:cysteine-type endopeptidase activity"/>
    <property type="evidence" value="ECO:0007669"/>
    <property type="project" value="InterPro"/>
</dbReference>
<keyword evidence="1" id="KW-0732">Signal</keyword>
<organism evidence="3 4">
    <name type="scientific">Eiseniibacteriota bacterium</name>
    <dbReference type="NCBI Taxonomy" id="2212470"/>
    <lineage>
        <taxon>Bacteria</taxon>
        <taxon>Candidatus Eiseniibacteriota</taxon>
    </lineage>
</organism>
<feature type="signal peptide" evidence="1">
    <location>
        <begin position="1"/>
        <end position="22"/>
    </location>
</feature>
<dbReference type="InterPro" id="IPR038490">
    <property type="entry name" value="Gingipain_propep_sf"/>
</dbReference>
<feature type="chain" id="PRO_5037682831" description="Gingipain propeptide domain-containing protein" evidence="1">
    <location>
        <begin position="23"/>
        <end position="140"/>
    </location>
</feature>
<comment type="caution">
    <text evidence="3">The sequence shown here is derived from an EMBL/GenBank/DDBJ whole genome shotgun (WGS) entry which is preliminary data.</text>
</comment>
<dbReference type="AlphaFoldDB" id="A0A938BQA6"/>
<proteinExistence type="predicted"/>
<evidence type="ECO:0000259" key="2">
    <source>
        <dbReference type="Pfam" id="PF08126"/>
    </source>
</evidence>
<feature type="domain" description="Gingipain propeptide" evidence="2">
    <location>
        <begin position="39"/>
        <end position="127"/>
    </location>
</feature>
<sequence>MSSFARTLTVAILAAAMLPAWTAVPAGAEVHRLADATGPTGMALLSESAAGVEVAFRLDAFRTEPLLVDGEVLQTISLSGVILPNDPGAPNLPGQGRFIALPRGARASVEIVSARTHTFADVAVAPAAPLPKETDDSPPV</sequence>
<dbReference type="Pfam" id="PF08126">
    <property type="entry name" value="Propeptide_C25"/>
    <property type="match status" value="1"/>
</dbReference>
<dbReference type="Proteomes" id="UP000748308">
    <property type="component" value="Unassembled WGS sequence"/>
</dbReference>
<evidence type="ECO:0000256" key="1">
    <source>
        <dbReference type="SAM" id="SignalP"/>
    </source>
</evidence>
<protein>
    <recommendedName>
        <fullName evidence="2">Gingipain propeptide domain-containing protein</fullName>
    </recommendedName>
</protein>